<proteinExistence type="predicted"/>
<dbReference type="InterPro" id="IPR053135">
    <property type="entry name" value="AKR2_Oxidoreductase"/>
</dbReference>
<evidence type="ECO:0000313" key="3">
    <source>
        <dbReference type="Proteomes" id="UP000306918"/>
    </source>
</evidence>
<name>A0A4S8HYZ2_9BACT</name>
<dbReference type="Pfam" id="PF00248">
    <property type="entry name" value="Aldo_ket_red"/>
    <property type="match status" value="1"/>
</dbReference>
<sequence>MEYAPLGKSDLLISRIGFGCMSLGDDDAVNETILHRAIDLGINFFDTADLYAKGMNEISVGKALKPNRNKVYIASKVGNQWRADGSGWNWNPRKAYILSQVEGSLQRLQTDYIDLYQLHGGTIDDPIDETIEAFEQLKQQGKIRHYGISSIRPNVIREYIKRSNIVSVMMQYSLLDRRPEETCLSLLQENNLGVLARGAVAQGLLVNKPMKAYLNYAPQQVEQAAAAIHAISNNKRNAAQTAMRYALQHPAVTAAVAGLSTLQQLEEAVRTLETPMLTQEEITMLHGVVAANTYEQHR</sequence>
<reference evidence="2 3" key="1">
    <citation type="submission" date="2019-04" db="EMBL/GenBank/DDBJ databases">
        <title>Niastella caeni sp. nov., isolated from activated sludge.</title>
        <authorList>
            <person name="Sheng M."/>
        </authorList>
    </citation>
    <scope>NUCLEOTIDE SEQUENCE [LARGE SCALE GENOMIC DNA]</scope>
    <source>
        <strain evidence="2 3">HX-2-15</strain>
    </source>
</reference>
<feature type="domain" description="NADP-dependent oxidoreductase" evidence="1">
    <location>
        <begin position="15"/>
        <end position="287"/>
    </location>
</feature>
<gene>
    <name evidence="2" type="ORF">FAM09_02785</name>
</gene>
<keyword evidence="3" id="KW-1185">Reference proteome</keyword>
<dbReference type="AlphaFoldDB" id="A0A4S8HYZ2"/>
<dbReference type="EMBL" id="STFF01000001">
    <property type="protein sequence ID" value="THU41058.1"/>
    <property type="molecule type" value="Genomic_DNA"/>
</dbReference>
<accession>A0A4S8HYZ2</accession>
<dbReference type="PANTHER" id="PTHR43312">
    <property type="entry name" value="D-THREO-ALDOSE 1-DEHYDROGENASE"/>
    <property type="match status" value="1"/>
</dbReference>
<dbReference type="GO" id="GO:0016491">
    <property type="term" value="F:oxidoreductase activity"/>
    <property type="evidence" value="ECO:0007669"/>
    <property type="project" value="InterPro"/>
</dbReference>
<dbReference type="SUPFAM" id="SSF51430">
    <property type="entry name" value="NAD(P)-linked oxidoreductase"/>
    <property type="match status" value="1"/>
</dbReference>
<dbReference type="InterPro" id="IPR023210">
    <property type="entry name" value="NADP_OxRdtase_dom"/>
</dbReference>
<comment type="caution">
    <text evidence="2">The sequence shown here is derived from an EMBL/GenBank/DDBJ whole genome shotgun (WGS) entry which is preliminary data.</text>
</comment>
<dbReference type="InterPro" id="IPR036812">
    <property type="entry name" value="NAD(P)_OxRdtase_dom_sf"/>
</dbReference>
<dbReference type="Proteomes" id="UP000306918">
    <property type="component" value="Unassembled WGS sequence"/>
</dbReference>
<dbReference type="Gene3D" id="3.20.20.100">
    <property type="entry name" value="NADP-dependent oxidoreductase domain"/>
    <property type="match status" value="1"/>
</dbReference>
<dbReference type="InterPro" id="IPR020471">
    <property type="entry name" value="AKR"/>
</dbReference>
<evidence type="ECO:0000259" key="1">
    <source>
        <dbReference type="Pfam" id="PF00248"/>
    </source>
</evidence>
<dbReference type="RefSeq" id="WP_136575548.1">
    <property type="nucleotide sequence ID" value="NZ_STFF01000001.1"/>
</dbReference>
<protein>
    <submittedName>
        <fullName evidence="2">Aldo/keto reductase</fullName>
    </submittedName>
</protein>
<evidence type="ECO:0000313" key="2">
    <source>
        <dbReference type="EMBL" id="THU41058.1"/>
    </source>
</evidence>
<dbReference type="OrthoDB" id="9773828at2"/>
<dbReference type="PANTHER" id="PTHR43312:SF1">
    <property type="entry name" value="NADP-DEPENDENT OXIDOREDUCTASE DOMAIN-CONTAINING PROTEIN"/>
    <property type="match status" value="1"/>
</dbReference>
<dbReference type="PRINTS" id="PR00069">
    <property type="entry name" value="ALDKETRDTASE"/>
</dbReference>
<organism evidence="2 3">
    <name type="scientific">Niastella caeni</name>
    <dbReference type="NCBI Taxonomy" id="2569763"/>
    <lineage>
        <taxon>Bacteria</taxon>
        <taxon>Pseudomonadati</taxon>
        <taxon>Bacteroidota</taxon>
        <taxon>Chitinophagia</taxon>
        <taxon>Chitinophagales</taxon>
        <taxon>Chitinophagaceae</taxon>
        <taxon>Niastella</taxon>
    </lineage>
</organism>
<dbReference type="CDD" id="cd19086">
    <property type="entry name" value="AKR_AKR11C1"/>
    <property type="match status" value="1"/>
</dbReference>